<accession>A0A846QRV8</accession>
<protein>
    <submittedName>
        <fullName evidence="1">Uncharacterized protein</fullName>
    </submittedName>
</protein>
<gene>
    <name evidence="1" type="ORF">GGR42_000172</name>
</gene>
<reference evidence="1 2" key="1">
    <citation type="submission" date="2020-03" db="EMBL/GenBank/DDBJ databases">
        <title>Genomic Encyclopedia of Type Strains, Phase IV (KMG-IV): sequencing the most valuable type-strain genomes for metagenomic binning, comparative biology and taxonomic classification.</title>
        <authorList>
            <person name="Goeker M."/>
        </authorList>
    </citation>
    <scope>NUCLEOTIDE SEQUENCE [LARGE SCALE GENOMIC DNA]</scope>
    <source>
        <strain evidence="1 2">DSM 29762</strain>
    </source>
</reference>
<dbReference type="RefSeq" id="WP_167959902.1">
    <property type="nucleotide sequence ID" value="NZ_JAATJJ010000001.1"/>
</dbReference>
<proteinExistence type="predicted"/>
<comment type="caution">
    <text evidence="1">The sequence shown here is derived from an EMBL/GenBank/DDBJ whole genome shotgun (WGS) entry which is preliminary data.</text>
</comment>
<dbReference type="AlphaFoldDB" id="A0A846QRV8"/>
<evidence type="ECO:0000313" key="1">
    <source>
        <dbReference type="EMBL" id="NJB69710.1"/>
    </source>
</evidence>
<name>A0A846QRV8_9FLAO</name>
<keyword evidence="2" id="KW-1185">Reference proteome</keyword>
<dbReference type="EMBL" id="JAATJJ010000001">
    <property type="protein sequence ID" value="NJB69710.1"/>
    <property type="molecule type" value="Genomic_DNA"/>
</dbReference>
<organism evidence="1 2">
    <name type="scientific">Saonia flava</name>
    <dbReference type="NCBI Taxonomy" id="523696"/>
    <lineage>
        <taxon>Bacteria</taxon>
        <taxon>Pseudomonadati</taxon>
        <taxon>Bacteroidota</taxon>
        <taxon>Flavobacteriia</taxon>
        <taxon>Flavobacteriales</taxon>
        <taxon>Flavobacteriaceae</taxon>
        <taxon>Saonia</taxon>
    </lineage>
</organism>
<sequence>MSCTSPYHRNYHEKLEKHFQLTDEEFEKQFESCKLEPSFFTHEAHIRLAWIHLGKYSEEIAAENICKQILNFDRIHGDGNKFNKGVTEASVKTVSHFKAKSASTTFEGFIKEFPELKTNLKELLHLSK</sequence>
<evidence type="ECO:0000313" key="2">
    <source>
        <dbReference type="Proteomes" id="UP000590442"/>
    </source>
</evidence>
<dbReference type="Proteomes" id="UP000590442">
    <property type="component" value="Unassembled WGS sequence"/>
</dbReference>